<dbReference type="Proteomes" id="UP000193380">
    <property type="component" value="Unassembled WGS sequence"/>
</dbReference>
<dbReference type="AlphaFoldDB" id="A0A060WIG3"/>
<reference evidence="2" key="2">
    <citation type="submission" date="2014-03" db="EMBL/GenBank/DDBJ databases">
        <authorList>
            <person name="Genoscope - CEA"/>
        </authorList>
    </citation>
    <scope>NUCLEOTIDE SEQUENCE</scope>
</reference>
<dbReference type="Gene3D" id="3.30.70.330">
    <property type="match status" value="1"/>
</dbReference>
<evidence type="ECO:0000313" key="3">
    <source>
        <dbReference type="Proteomes" id="UP000193380"/>
    </source>
</evidence>
<proteinExistence type="predicted"/>
<dbReference type="InterPro" id="IPR057051">
    <property type="entry name" value="PARP14_RPM_1"/>
</dbReference>
<protein>
    <recommendedName>
        <fullName evidence="1">PAR14-like first RRM domain-containing protein</fullName>
    </recommendedName>
</protein>
<dbReference type="PaxDb" id="8022-A0A060WIG3"/>
<evidence type="ECO:0000313" key="2">
    <source>
        <dbReference type="EMBL" id="CDQ66751.1"/>
    </source>
</evidence>
<gene>
    <name evidence="2" type="ORF">GSONMT00076005001</name>
</gene>
<dbReference type="STRING" id="8022.A0A060WIG3"/>
<dbReference type="EMBL" id="FR904555">
    <property type="protein sequence ID" value="CDQ66751.1"/>
    <property type="molecule type" value="Genomic_DNA"/>
</dbReference>
<dbReference type="Pfam" id="PF23222">
    <property type="entry name" value="RRM_PARP14_1"/>
    <property type="match status" value="1"/>
</dbReference>
<evidence type="ECO:0000259" key="1">
    <source>
        <dbReference type="Pfam" id="PF23222"/>
    </source>
</evidence>
<organism evidence="2 3">
    <name type="scientific">Oncorhynchus mykiss</name>
    <name type="common">Rainbow trout</name>
    <name type="synonym">Salmo gairdneri</name>
    <dbReference type="NCBI Taxonomy" id="8022"/>
    <lineage>
        <taxon>Eukaryota</taxon>
        <taxon>Metazoa</taxon>
        <taxon>Chordata</taxon>
        <taxon>Craniata</taxon>
        <taxon>Vertebrata</taxon>
        <taxon>Euteleostomi</taxon>
        <taxon>Actinopterygii</taxon>
        <taxon>Neopterygii</taxon>
        <taxon>Teleostei</taxon>
        <taxon>Protacanthopterygii</taxon>
        <taxon>Salmoniformes</taxon>
        <taxon>Salmonidae</taxon>
        <taxon>Salmoninae</taxon>
        <taxon>Oncorhynchus</taxon>
    </lineage>
</organism>
<sequence length="164" mass="18859">MAEAYAFALLVELERNPNIPKLKNKLIKYFQSKKSDGGDCLVEYEDGQEAVVRFKTEEVRHRVLEKQEHEIRLDRGVLKLTIGLPSDDVPKNVKETQSPVTSGKYQTFHFLINIYSCLAANKAGNIKHSYWAPEWCNGLRHCISVLKASLQTPLFESRLYHNRP</sequence>
<name>A0A060WIG3_ONCMY</name>
<feature type="domain" description="PAR14-like first RRM" evidence="1">
    <location>
        <begin position="9"/>
        <end position="82"/>
    </location>
</feature>
<accession>A0A060WIG3</accession>
<reference evidence="2" key="1">
    <citation type="journal article" date="2014" name="Nat. Commun.">
        <title>The rainbow trout genome provides novel insights into evolution after whole-genome duplication in vertebrates.</title>
        <authorList>
            <person name="Berthelot C."/>
            <person name="Brunet F."/>
            <person name="Chalopin D."/>
            <person name="Juanchich A."/>
            <person name="Bernard M."/>
            <person name="Noel B."/>
            <person name="Bento P."/>
            <person name="Da Silva C."/>
            <person name="Labadie K."/>
            <person name="Alberti A."/>
            <person name="Aury J.M."/>
            <person name="Louis A."/>
            <person name="Dehais P."/>
            <person name="Bardou P."/>
            <person name="Montfort J."/>
            <person name="Klopp C."/>
            <person name="Cabau C."/>
            <person name="Gaspin C."/>
            <person name="Thorgaard G.H."/>
            <person name="Boussaha M."/>
            <person name="Quillet E."/>
            <person name="Guyomard R."/>
            <person name="Galiana D."/>
            <person name="Bobe J."/>
            <person name="Volff J.N."/>
            <person name="Genet C."/>
            <person name="Wincker P."/>
            <person name="Jaillon O."/>
            <person name="Roest Crollius H."/>
            <person name="Guiguen Y."/>
        </authorList>
    </citation>
    <scope>NUCLEOTIDE SEQUENCE [LARGE SCALE GENOMIC DNA]</scope>
</reference>
<dbReference type="InterPro" id="IPR012677">
    <property type="entry name" value="Nucleotide-bd_a/b_plait_sf"/>
</dbReference>